<comment type="caution">
    <text evidence="2">The sequence shown here is derived from an EMBL/GenBank/DDBJ whole genome shotgun (WGS) entry which is preliminary data.</text>
</comment>
<proteinExistence type="predicted"/>
<evidence type="ECO:0000256" key="1">
    <source>
        <dbReference type="SAM" id="MobiDB-lite"/>
    </source>
</evidence>
<organism evidence="2">
    <name type="scientific">bioreactor metagenome</name>
    <dbReference type="NCBI Taxonomy" id="1076179"/>
    <lineage>
        <taxon>unclassified sequences</taxon>
        <taxon>metagenomes</taxon>
        <taxon>ecological metagenomes</taxon>
    </lineage>
</organism>
<accession>A0A645HV31</accession>
<name>A0A645HV31_9ZZZZ</name>
<reference evidence="2" key="1">
    <citation type="submission" date="2019-08" db="EMBL/GenBank/DDBJ databases">
        <authorList>
            <person name="Kucharzyk K."/>
            <person name="Murdoch R.W."/>
            <person name="Higgins S."/>
            <person name="Loffler F."/>
        </authorList>
    </citation>
    <scope>NUCLEOTIDE SEQUENCE</scope>
</reference>
<dbReference type="AlphaFoldDB" id="A0A645HV31"/>
<sequence length="123" mass="13503">MRSLRRGNATLVINQEPVSRLYRPTTRKTSRIASFSILLRQRYLSLPRLLALPVIRLSHSGKYLLEFVHEFAVILFGGFAFHLVQPGPSGLVDDPFGRRAGSEHHVTGSEGAGTGDLAAGYAD</sequence>
<protein>
    <submittedName>
        <fullName evidence="2">Uncharacterized protein</fullName>
    </submittedName>
</protein>
<feature type="region of interest" description="Disordered" evidence="1">
    <location>
        <begin position="94"/>
        <end position="123"/>
    </location>
</feature>
<gene>
    <name evidence="2" type="ORF">SDC9_187559</name>
</gene>
<evidence type="ECO:0000313" key="2">
    <source>
        <dbReference type="EMBL" id="MPN40024.1"/>
    </source>
</evidence>
<feature type="compositionally biased region" description="Basic and acidic residues" evidence="1">
    <location>
        <begin position="95"/>
        <end position="107"/>
    </location>
</feature>
<dbReference type="EMBL" id="VSSQ01096183">
    <property type="protein sequence ID" value="MPN40024.1"/>
    <property type="molecule type" value="Genomic_DNA"/>
</dbReference>